<evidence type="ECO:0000313" key="13">
    <source>
        <dbReference type="Proteomes" id="UP000004207"/>
    </source>
</evidence>
<name>F5S8X3_KINKI</name>
<dbReference type="InterPro" id="IPR051050">
    <property type="entry name" value="Lipid_II_flippase_MurJ/MviN"/>
</dbReference>
<dbReference type="eggNOG" id="COG0728">
    <property type="taxonomic scope" value="Bacteria"/>
</dbReference>
<dbReference type="EMBL" id="AFHS01000052">
    <property type="protein sequence ID" value="EGK07949.1"/>
    <property type="molecule type" value="Genomic_DNA"/>
</dbReference>
<accession>F5S8X3</accession>
<evidence type="ECO:0000256" key="1">
    <source>
        <dbReference type="ARBA" id="ARBA00004651"/>
    </source>
</evidence>
<keyword evidence="2 10" id="KW-1003">Cell membrane</keyword>
<protein>
    <recommendedName>
        <fullName evidence="10">Probable lipid II flippase MurJ</fullName>
    </recommendedName>
</protein>
<feature type="transmembrane region" description="Helical" evidence="10">
    <location>
        <begin position="478"/>
        <end position="503"/>
    </location>
</feature>
<dbReference type="STRING" id="504.KKKWG1_0076"/>
<feature type="transmembrane region" description="Helical" evidence="10">
    <location>
        <begin position="348"/>
        <end position="374"/>
    </location>
</feature>
<feature type="transmembrane region" description="Helical" evidence="10">
    <location>
        <begin position="515"/>
        <end position="537"/>
    </location>
</feature>
<evidence type="ECO:0000256" key="9">
    <source>
        <dbReference type="ARBA" id="ARBA00061532"/>
    </source>
</evidence>
<feature type="transmembrane region" description="Helical" evidence="10">
    <location>
        <begin position="282"/>
        <end position="303"/>
    </location>
</feature>
<comment type="caution">
    <text evidence="12">The sequence shown here is derived from an EMBL/GenBank/DDBJ whole genome shotgun (WGS) entry which is preliminary data.</text>
</comment>
<keyword evidence="13" id="KW-1185">Reference proteome</keyword>
<keyword evidence="10 11" id="KW-0961">Cell wall biogenesis/degradation</keyword>
<feature type="transmembrane region" description="Helical" evidence="10">
    <location>
        <begin position="169"/>
        <end position="189"/>
    </location>
</feature>
<feature type="transmembrane region" description="Helical" evidence="10">
    <location>
        <begin position="118"/>
        <end position="149"/>
    </location>
</feature>
<feature type="transmembrane region" description="Helical" evidence="10">
    <location>
        <begin position="386"/>
        <end position="409"/>
    </location>
</feature>
<dbReference type="GO" id="GO:0005886">
    <property type="term" value="C:plasma membrane"/>
    <property type="evidence" value="ECO:0007669"/>
    <property type="project" value="UniProtKB-SubCell"/>
</dbReference>
<dbReference type="PRINTS" id="PR01806">
    <property type="entry name" value="VIRFACTRMVIN"/>
</dbReference>
<keyword evidence="10 11" id="KW-0813">Transport</keyword>
<dbReference type="PIRSF" id="PIRSF002869">
    <property type="entry name" value="MviN"/>
    <property type="match status" value="1"/>
</dbReference>
<evidence type="ECO:0000256" key="7">
    <source>
        <dbReference type="ARBA" id="ARBA00023136"/>
    </source>
</evidence>
<dbReference type="GO" id="GO:0009252">
    <property type="term" value="P:peptidoglycan biosynthetic process"/>
    <property type="evidence" value="ECO:0007669"/>
    <property type="project" value="UniProtKB-UniRule"/>
</dbReference>
<dbReference type="HAMAP" id="MF_02078">
    <property type="entry name" value="MurJ_MviN"/>
    <property type="match status" value="1"/>
</dbReference>
<dbReference type="Pfam" id="PF03023">
    <property type="entry name" value="MurJ"/>
    <property type="match status" value="1"/>
</dbReference>
<keyword evidence="4 10" id="KW-0133">Cell shape</keyword>
<dbReference type="PANTHER" id="PTHR47019:SF1">
    <property type="entry name" value="LIPID II FLIPPASE MURJ"/>
    <property type="match status" value="1"/>
</dbReference>
<dbReference type="AlphaFoldDB" id="F5S8X3"/>
<keyword evidence="6 10" id="KW-1133">Transmembrane helix</keyword>
<feature type="transmembrane region" description="Helical" evidence="10">
    <location>
        <begin position="223"/>
        <end position="244"/>
    </location>
</feature>
<evidence type="ECO:0000256" key="8">
    <source>
        <dbReference type="ARBA" id="ARBA00060041"/>
    </source>
</evidence>
<comment type="similarity">
    <text evidence="9 10 11">Belongs to the MurJ/MviN family.</text>
</comment>
<comment type="pathway">
    <text evidence="10">Cell wall biogenesis; peptidoglycan biosynthesis.</text>
</comment>
<dbReference type="GO" id="GO:0008360">
    <property type="term" value="P:regulation of cell shape"/>
    <property type="evidence" value="ECO:0007669"/>
    <property type="project" value="UniProtKB-UniRule"/>
</dbReference>
<evidence type="ECO:0000256" key="6">
    <source>
        <dbReference type="ARBA" id="ARBA00022989"/>
    </source>
</evidence>
<keyword evidence="7 10" id="KW-0472">Membrane</keyword>
<sequence length="546" mass="59949">MRFHFTIFVIVQANNHIILPFNATLSPFCTDSINTMNLLSVLAKLSSMTMLSRVLGFVRDAVLARIFGAGMAMDAFVVAFRLPNLLRRIFAEGAFSQAFVPILADYKQNQSPENTQQFVQYVAGMLSFVLCIVTAIGVLAAPSVIWLTASGLAQDGTRFDLAVDLLRVVFPYILLISLSSFVGSILNTYSQFSIPAFTPVLLNVSFIVFAVFFVPYFDPPIMALGWAVLVGGLLQLGFQLPWLFKLGFLKMPKLSFRHAAVNRVIKQMIPSIIGSSAAQISLVINTIFASYLVIGSVSWMYYADRLMELPSGVIGAALGTILLPNLSKHAAAQNQTEFSALLDWGLRLCLLLILPAAAGLAVLGFPLVATLFMYNQFSLHDAQMTQYALLTYAFGLPAMIMPRILASGFYAQKNVKTPTKIALISLATTQLFNLLLVWHWQHIGLTMAISLGAWANATLLFGALLAKDLYTPREGWRIYLTRIVIALLVMSGGLWVIQIALPINWQAMSGMARAGVLGGLIVLAMILYFGALIALGWRVRELKRTE</sequence>
<dbReference type="Proteomes" id="UP000004207">
    <property type="component" value="Unassembled WGS sequence"/>
</dbReference>
<dbReference type="GO" id="GO:0071555">
    <property type="term" value="P:cell wall organization"/>
    <property type="evidence" value="ECO:0007669"/>
    <property type="project" value="UniProtKB-UniRule"/>
</dbReference>
<feature type="transmembrane region" description="Helical" evidence="10">
    <location>
        <begin position="62"/>
        <end position="83"/>
    </location>
</feature>
<evidence type="ECO:0000256" key="2">
    <source>
        <dbReference type="ARBA" id="ARBA00022475"/>
    </source>
</evidence>
<dbReference type="NCBIfam" id="TIGR01695">
    <property type="entry name" value="murJ_mviN"/>
    <property type="match status" value="1"/>
</dbReference>
<dbReference type="PANTHER" id="PTHR47019">
    <property type="entry name" value="LIPID II FLIPPASE MURJ"/>
    <property type="match status" value="1"/>
</dbReference>
<comment type="function">
    <text evidence="8 10 11">Involved in peptidoglycan biosynthesis. Transports lipid-linked peptidoglycan precursors from the inner to the outer leaflet of the cytoplasmic membrane.</text>
</comment>
<proteinExistence type="inferred from homology"/>
<feature type="transmembrane region" description="Helical" evidence="10">
    <location>
        <begin position="196"/>
        <end position="217"/>
    </location>
</feature>
<feature type="transmembrane region" description="Helical" evidence="10">
    <location>
        <begin position="309"/>
        <end position="327"/>
    </location>
</feature>
<dbReference type="GO" id="GO:0015648">
    <property type="term" value="F:lipid-linked peptidoglycan transporter activity"/>
    <property type="evidence" value="ECO:0007669"/>
    <property type="project" value="UniProtKB-UniRule"/>
</dbReference>
<comment type="subcellular location">
    <subcellularLocation>
        <location evidence="10">Cell inner membrane</location>
        <topology evidence="10">Multi-pass membrane protein</topology>
    </subcellularLocation>
    <subcellularLocation>
        <location evidence="1">Cell membrane</location>
        <topology evidence="1">Multi-pass membrane protein</topology>
    </subcellularLocation>
</comment>
<gene>
    <name evidence="12" type="primary">mviN</name>
    <name evidence="10" type="synonym">murJ</name>
    <name evidence="12" type="ORF">HMPREF0476_1656</name>
</gene>
<keyword evidence="5 10" id="KW-0573">Peptidoglycan synthesis</keyword>
<reference evidence="12 13" key="1">
    <citation type="submission" date="2011-04" db="EMBL/GenBank/DDBJ databases">
        <authorList>
            <person name="Muzny D."/>
            <person name="Qin X."/>
            <person name="Deng J."/>
            <person name="Jiang H."/>
            <person name="Liu Y."/>
            <person name="Qu J."/>
            <person name="Song X.-Z."/>
            <person name="Zhang L."/>
            <person name="Thornton R."/>
            <person name="Coyle M."/>
            <person name="Francisco L."/>
            <person name="Jackson L."/>
            <person name="Javaid M."/>
            <person name="Korchina V."/>
            <person name="Kovar C."/>
            <person name="Mata R."/>
            <person name="Mathew T."/>
            <person name="Ngo R."/>
            <person name="Nguyen L."/>
            <person name="Nguyen N."/>
            <person name="Okwuonu G."/>
            <person name="Ongeri F."/>
            <person name="Pham C."/>
            <person name="Simmons D."/>
            <person name="Wilczek-Boney K."/>
            <person name="Hale W."/>
            <person name="Jakkamsetti A."/>
            <person name="Pham P."/>
            <person name="Ruth R."/>
            <person name="San Lucas F."/>
            <person name="Warren J."/>
            <person name="Zhang J."/>
            <person name="Zhao Z."/>
            <person name="Zhou C."/>
            <person name="Zhu D."/>
            <person name="Lee S."/>
            <person name="Bess C."/>
            <person name="Blankenburg K."/>
            <person name="Forbes L."/>
            <person name="Fu Q."/>
            <person name="Gubbala S."/>
            <person name="Hirani K."/>
            <person name="Jayaseelan J.C."/>
            <person name="Lara F."/>
            <person name="Munidasa M."/>
            <person name="Palculict T."/>
            <person name="Patil S."/>
            <person name="Pu L.-L."/>
            <person name="Saada N."/>
            <person name="Tang L."/>
            <person name="Weissenberger G."/>
            <person name="Zhu Y."/>
            <person name="Hemphill L."/>
            <person name="Shang Y."/>
            <person name="Youmans B."/>
            <person name="Ayvaz T."/>
            <person name="Ross M."/>
            <person name="Santibanez J."/>
            <person name="Aqrawi P."/>
            <person name="Gross S."/>
            <person name="Joshi V."/>
            <person name="Fowler G."/>
            <person name="Nazareth L."/>
            <person name="Reid J."/>
            <person name="Worley K."/>
            <person name="Petrosino J."/>
            <person name="Highlander S."/>
            <person name="Gibbs R."/>
        </authorList>
    </citation>
    <scope>NUCLEOTIDE SEQUENCE [LARGE SCALE GENOMIC DNA]</scope>
    <source>
        <strain evidence="12 13">ATCC 23330</strain>
    </source>
</reference>
<evidence type="ECO:0000256" key="5">
    <source>
        <dbReference type="ARBA" id="ARBA00022984"/>
    </source>
</evidence>
<evidence type="ECO:0000256" key="3">
    <source>
        <dbReference type="ARBA" id="ARBA00022692"/>
    </source>
</evidence>
<dbReference type="HOGENOM" id="CLU_006797_5_3_4"/>
<dbReference type="CDD" id="cd13123">
    <property type="entry name" value="MATE_MurJ_like"/>
    <property type="match status" value="1"/>
</dbReference>
<dbReference type="UniPathway" id="UPA00219"/>
<evidence type="ECO:0000313" key="12">
    <source>
        <dbReference type="EMBL" id="EGK07949.1"/>
    </source>
</evidence>
<evidence type="ECO:0000256" key="10">
    <source>
        <dbReference type="HAMAP-Rule" id="MF_02078"/>
    </source>
</evidence>
<keyword evidence="10" id="KW-0997">Cell inner membrane</keyword>
<evidence type="ECO:0000256" key="4">
    <source>
        <dbReference type="ARBA" id="ARBA00022960"/>
    </source>
</evidence>
<dbReference type="GO" id="GO:0034204">
    <property type="term" value="P:lipid translocation"/>
    <property type="evidence" value="ECO:0007669"/>
    <property type="project" value="TreeGrafter"/>
</dbReference>
<feature type="transmembrane region" description="Helical" evidence="10">
    <location>
        <begin position="446"/>
        <end position="466"/>
    </location>
</feature>
<organism evidence="12 13">
    <name type="scientific">Kingella kingae ATCC 23330</name>
    <dbReference type="NCBI Taxonomy" id="887327"/>
    <lineage>
        <taxon>Bacteria</taxon>
        <taxon>Pseudomonadati</taxon>
        <taxon>Pseudomonadota</taxon>
        <taxon>Betaproteobacteria</taxon>
        <taxon>Neisseriales</taxon>
        <taxon>Neisseriaceae</taxon>
        <taxon>Kingella</taxon>
    </lineage>
</organism>
<keyword evidence="3 10" id="KW-0812">Transmembrane</keyword>
<evidence type="ECO:0000256" key="11">
    <source>
        <dbReference type="PIRNR" id="PIRNR002869"/>
    </source>
</evidence>
<dbReference type="InterPro" id="IPR004268">
    <property type="entry name" value="MurJ"/>
</dbReference>
<feature type="transmembrane region" description="Helical" evidence="10">
    <location>
        <begin position="421"/>
        <end position="440"/>
    </location>
</feature>